<proteinExistence type="predicted"/>
<dbReference type="Proteomes" id="UP001157418">
    <property type="component" value="Unassembled WGS sequence"/>
</dbReference>
<protein>
    <submittedName>
        <fullName evidence="2">Uncharacterized protein</fullName>
    </submittedName>
</protein>
<organism evidence="2 3">
    <name type="scientific">Lactuca virosa</name>
    <dbReference type="NCBI Taxonomy" id="75947"/>
    <lineage>
        <taxon>Eukaryota</taxon>
        <taxon>Viridiplantae</taxon>
        <taxon>Streptophyta</taxon>
        <taxon>Embryophyta</taxon>
        <taxon>Tracheophyta</taxon>
        <taxon>Spermatophyta</taxon>
        <taxon>Magnoliopsida</taxon>
        <taxon>eudicotyledons</taxon>
        <taxon>Gunneridae</taxon>
        <taxon>Pentapetalae</taxon>
        <taxon>asterids</taxon>
        <taxon>campanulids</taxon>
        <taxon>Asterales</taxon>
        <taxon>Asteraceae</taxon>
        <taxon>Cichorioideae</taxon>
        <taxon>Cichorieae</taxon>
        <taxon>Lactucinae</taxon>
        <taxon>Lactuca</taxon>
    </lineage>
</organism>
<feature type="region of interest" description="Disordered" evidence="1">
    <location>
        <begin position="1"/>
        <end position="43"/>
    </location>
</feature>
<dbReference type="EMBL" id="CAKMRJ010003334">
    <property type="protein sequence ID" value="CAH1432580.1"/>
    <property type="molecule type" value="Genomic_DNA"/>
</dbReference>
<accession>A0AAU9N0D0</accession>
<feature type="compositionally biased region" description="Polar residues" evidence="1">
    <location>
        <begin position="33"/>
        <end position="43"/>
    </location>
</feature>
<sequence>MDGLELLSSEYESNKDDEENDTSPETSPLHLTPSHQSYRTPTGTQLKQTLRNVVTTLSRKRAACPPASPMIANKSRECHLDFPNTNLSIVGGYWLTVRGRGIIHCTPTPNTHVDNVISLLVPCTAHHSHRIGAMDTEFFLLRTTLMQLTERVQYLEDETDLMEMRTLRV</sequence>
<reference evidence="2 3" key="1">
    <citation type="submission" date="2022-01" db="EMBL/GenBank/DDBJ databases">
        <authorList>
            <person name="Xiong W."/>
            <person name="Schranz E."/>
        </authorList>
    </citation>
    <scope>NUCLEOTIDE SEQUENCE [LARGE SCALE GENOMIC DNA]</scope>
</reference>
<evidence type="ECO:0000313" key="2">
    <source>
        <dbReference type="EMBL" id="CAH1432580.1"/>
    </source>
</evidence>
<comment type="caution">
    <text evidence="2">The sequence shown here is derived from an EMBL/GenBank/DDBJ whole genome shotgun (WGS) entry which is preliminary data.</text>
</comment>
<evidence type="ECO:0000313" key="3">
    <source>
        <dbReference type="Proteomes" id="UP001157418"/>
    </source>
</evidence>
<evidence type="ECO:0000256" key="1">
    <source>
        <dbReference type="SAM" id="MobiDB-lite"/>
    </source>
</evidence>
<keyword evidence="3" id="KW-1185">Reference proteome</keyword>
<name>A0AAU9N0D0_9ASTR</name>
<dbReference type="AlphaFoldDB" id="A0AAU9N0D0"/>
<gene>
    <name evidence="2" type="ORF">LVIROSA_LOCUS19221</name>
</gene>